<name>A0A835QND8_VANPL</name>
<evidence type="ECO:0000313" key="1">
    <source>
        <dbReference type="EMBL" id="KAG0472007.1"/>
    </source>
</evidence>
<accession>A0A835QND8</accession>
<dbReference type="AlphaFoldDB" id="A0A835QND8"/>
<sequence>MVSVKGRGEMGMLEGEVKIVGELLEHEFRLKAQQIFARASSSIAPVQSAMTAHSIAPVQSALTAQFVLFLKFVPPHVLRKSVSCGWIL</sequence>
<dbReference type="Proteomes" id="UP000639772">
    <property type="component" value="Unassembled WGS sequence"/>
</dbReference>
<comment type="caution">
    <text evidence="1">The sequence shown here is derived from an EMBL/GenBank/DDBJ whole genome shotgun (WGS) entry which is preliminary data.</text>
</comment>
<gene>
    <name evidence="1" type="ORF">HPP92_016553</name>
</gene>
<dbReference type="EMBL" id="JADCNM010000008">
    <property type="protein sequence ID" value="KAG0472007.1"/>
    <property type="molecule type" value="Genomic_DNA"/>
</dbReference>
<evidence type="ECO:0000313" key="2">
    <source>
        <dbReference type="Proteomes" id="UP000639772"/>
    </source>
</evidence>
<protein>
    <submittedName>
        <fullName evidence="1">Uncharacterized protein</fullName>
    </submittedName>
</protein>
<proteinExistence type="predicted"/>
<reference evidence="1 2" key="1">
    <citation type="journal article" date="2020" name="Nat. Food">
        <title>A phased Vanilla planifolia genome enables genetic improvement of flavour and production.</title>
        <authorList>
            <person name="Hasing T."/>
            <person name="Tang H."/>
            <person name="Brym M."/>
            <person name="Khazi F."/>
            <person name="Huang T."/>
            <person name="Chambers A.H."/>
        </authorList>
    </citation>
    <scope>NUCLEOTIDE SEQUENCE [LARGE SCALE GENOMIC DNA]</scope>
    <source>
        <tissue evidence="1">Leaf</tissue>
    </source>
</reference>
<organism evidence="1 2">
    <name type="scientific">Vanilla planifolia</name>
    <name type="common">Vanilla</name>
    <dbReference type="NCBI Taxonomy" id="51239"/>
    <lineage>
        <taxon>Eukaryota</taxon>
        <taxon>Viridiplantae</taxon>
        <taxon>Streptophyta</taxon>
        <taxon>Embryophyta</taxon>
        <taxon>Tracheophyta</taxon>
        <taxon>Spermatophyta</taxon>
        <taxon>Magnoliopsida</taxon>
        <taxon>Liliopsida</taxon>
        <taxon>Asparagales</taxon>
        <taxon>Orchidaceae</taxon>
        <taxon>Vanilloideae</taxon>
        <taxon>Vanilleae</taxon>
        <taxon>Vanilla</taxon>
    </lineage>
</organism>